<sequence length="230" mass="25405">MQLIHQLGRVGLYIISALGYVACGAILFGIAIAIKIIALTLAHRYLYPIFIFGDLLRGLELIDLLNLLVFAVVGMGFGLATALLPSQAGRKISAAFLVILVPLILAIPQYVRYNLWIEDISTEDQISQSAAISLGDSFLESRVNHPGVFGFYLYTGQFPMIPTKASQMEDLTKLEKQVNSRFVKVSGIPPTVVTWLMGICFWGIRIFYFCVAVVTTVAHFKDGLKIVGRY</sequence>
<evidence type="ECO:0000256" key="1">
    <source>
        <dbReference type="SAM" id="Phobius"/>
    </source>
</evidence>
<keyword evidence="1" id="KW-0472">Membrane</keyword>
<evidence type="ECO:0000313" key="2">
    <source>
        <dbReference type="EMBL" id="KKD35045.1"/>
    </source>
</evidence>
<protein>
    <submittedName>
        <fullName evidence="2">Uncharacterized protein</fullName>
    </submittedName>
</protein>
<comment type="caution">
    <text evidence="2">The sequence shown here is derived from an EMBL/GenBank/DDBJ whole genome shotgun (WGS) entry which is preliminary data.</text>
</comment>
<accession>A0A0F5YA49</accession>
<keyword evidence="1" id="KW-0812">Transmembrane</keyword>
<dbReference type="PATRIC" id="fig|1637645.4.peg.2001"/>
<reference evidence="2 4" key="1">
    <citation type="submission" date="2015-06" db="EMBL/GenBank/DDBJ databases">
        <title>Draft genome assembly of filamentous brackish cyanobacterium Limnoraphis robusta strain CS-951.</title>
        <authorList>
            <person name="Willis A."/>
            <person name="Parks M."/>
            <person name="Burford M.A."/>
        </authorList>
    </citation>
    <scope>NUCLEOTIDE SEQUENCE [LARGE SCALE GENOMIC DNA]</scope>
    <source>
        <strain evidence="2 4">CS-951</strain>
    </source>
</reference>
<evidence type="ECO:0000313" key="4">
    <source>
        <dbReference type="Proteomes" id="UP000033607"/>
    </source>
</evidence>
<organism evidence="2 4">
    <name type="scientific">Limnoraphis robusta CS-951</name>
    <dbReference type="NCBI Taxonomy" id="1637645"/>
    <lineage>
        <taxon>Bacteria</taxon>
        <taxon>Bacillati</taxon>
        <taxon>Cyanobacteriota</taxon>
        <taxon>Cyanophyceae</taxon>
        <taxon>Oscillatoriophycideae</taxon>
        <taxon>Oscillatoriales</taxon>
        <taxon>Sirenicapillariaceae</taxon>
        <taxon>Limnoraphis</taxon>
    </lineage>
</organism>
<gene>
    <name evidence="2" type="ORF">WN50_27505</name>
    <name evidence="3" type="ORF">WN50_34685</name>
</gene>
<feature type="transmembrane region" description="Helical" evidence="1">
    <location>
        <begin position="61"/>
        <end position="85"/>
    </location>
</feature>
<dbReference type="AlphaFoldDB" id="A0A0F5YA49"/>
<feature type="transmembrane region" description="Helical" evidence="1">
    <location>
        <begin position="92"/>
        <end position="111"/>
    </location>
</feature>
<dbReference type="OrthoDB" id="465609at2"/>
<dbReference type="EMBL" id="LATL02000138">
    <property type="protein sequence ID" value="KMW70525.1"/>
    <property type="molecule type" value="Genomic_DNA"/>
</dbReference>
<evidence type="ECO:0000313" key="3">
    <source>
        <dbReference type="EMBL" id="KMW70525.1"/>
    </source>
</evidence>
<keyword evidence="1" id="KW-1133">Transmembrane helix</keyword>
<dbReference type="EMBL" id="LATL02000096">
    <property type="protein sequence ID" value="KKD35045.1"/>
    <property type="molecule type" value="Genomic_DNA"/>
</dbReference>
<feature type="transmembrane region" description="Helical" evidence="1">
    <location>
        <begin position="12"/>
        <end position="41"/>
    </location>
</feature>
<name>A0A0F5YA49_9CYAN</name>
<proteinExistence type="predicted"/>
<feature type="transmembrane region" description="Helical" evidence="1">
    <location>
        <begin position="195"/>
        <end position="220"/>
    </location>
</feature>
<dbReference type="Proteomes" id="UP000033607">
    <property type="component" value="Unassembled WGS sequence"/>
</dbReference>
<dbReference type="RefSeq" id="WP_046281805.1">
    <property type="nucleotide sequence ID" value="NZ_LATL02000096.1"/>
</dbReference>